<dbReference type="EnsemblMetazoa" id="tetur18g03400.1">
    <property type="protein sequence ID" value="tetur18g03400.1"/>
    <property type="gene ID" value="tetur18g03400"/>
</dbReference>
<dbReference type="EMBL" id="CAEY01000391">
    <property type="status" value="NOT_ANNOTATED_CDS"/>
    <property type="molecule type" value="Genomic_DNA"/>
</dbReference>
<evidence type="ECO:0000313" key="2">
    <source>
        <dbReference type="Proteomes" id="UP000015104"/>
    </source>
</evidence>
<sequence length="34" mass="4047">MLLPYRDRVICPYTVIPLIRKMQQDLKESLLVNS</sequence>
<proteinExistence type="predicted"/>
<accession>T1KRG0</accession>
<reference evidence="2" key="1">
    <citation type="submission" date="2011-08" db="EMBL/GenBank/DDBJ databases">
        <authorList>
            <person name="Rombauts S."/>
        </authorList>
    </citation>
    <scope>NUCLEOTIDE SEQUENCE</scope>
    <source>
        <strain evidence="2">London</strain>
    </source>
</reference>
<organism evidence="1 2">
    <name type="scientific">Tetranychus urticae</name>
    <name type="common">Two-spotted spider mite</name>
    <dbReference type="NCBI Taxonomy" id="32264"/>
    <lineage>
        <taxon>Eukaryota</taxon>
        <taxon>Metazoa</taxon>
        <taxon>Ecdysozoa</taxon>
        <taxon>Arthropoda</taxon>
        <taxon>Chelicerata</taxon>
        <taxon>Arachnida</taxon>
        <taxon>Acari</taxon>
        <taxon>Acariformes</taxon>
        <taxon>Trombidiformes</taxon>
        <taxon>Prostigmata</taxon>
        <taxon>Eleutherengona</taxon>
        <taxon>Raphignathae</taxon>
        <taxon>Tetranychoidea</taxon>
        <taxon>Tetranychidae</taxon>
        <taxon>Tetranychus</taxon>
    </lineage>
</organism>
<keyword evidence="2" id="KW-1185">Reference proteome</keyword>
<dbReference type="Proteomes" id="UP000015104">
    <property type="component" value="Unassembled WGS sequence"/>
</dbReference>
<evidence type="ECO:0000313" key="1">
    <source>
        <dbReference type="EnsemblMetazoa" id="tetur18g03400.1"/>
    </source>
</evidence>
<dbReference type="AlphaFoldDB" id="T1KRG0"/>
<protein>
    <submittedName>
        <fullName evidence="1">Uncharacterized protein</fullName>
    </submittedName>
</protein>
<dbReference type="HOGENOM" id="CLU_3377671_0_0_1"/>
<name>T1KRG0_TETUR</name>
<reference evidence="1" key="2">
    <citation type="submission" date="2015-06" db="UniProtKB">
        <authorList>
            <consortium name="EnsemblMetazoa"/>
        </authorList>
    </citation>
    <scope>IDENTIFICATION</scope>
</reference>